<dbReference type="GO" id="GO:0046081">
    <property type="term" value="P:dUTP catabolic process"/>
    <property type="evidence" value="ECO:0007669"/>
    <property type="project" value="InterPro"/>
</dbReference>
<comment type="similarity">
    <text evidence="1 5">Belongs to the dUTPase family.</text>
</comment>
<dbReference type="NCBIfam" id="NF001862">
    <property type="entry name" value="PRK00601.1"/>
    <property type="match status" value="1"/>
</dbReference>
<dbReference type="EMBL" id="JACIJS010000011">
    <property type="protein sequence ID" value="MBB5516951.1"/>
    <property type="molecule type" value="Genomic_DNA"/>
</dbReference>
<accession>A0A840WQG2</accession>
<dbReference type="InterPro" id="IPR029054">
    <property type="entry name" value="dUTPase-like"/>
</dbReference>
<dbReference type="RefSeq" id="WP_184012912.1">
    <property type="nucleotide sequence ID" value="NZ_JACIJS010000011.1"/>
</dbReference>
<comment type="function">
    <text evidence="5">This enzyme is involved in nucleotide metabolism: it produces dUMP, the immediate precursor of thymidine nucleotides and it decreases the intracellular concentration of dUTP so that uracil cannot be incorporated into DNA.</text>
</comment>
<evidence type="ECO:0000256" key="4">
    <source>
        <dbReference type="ARBA" id="ARBA00047686"/>
    </source>
</evidence>
<name>A0A840WQG2_9RHOB</name>
<evidence type="ECO:0000313" key="7">
    <source>
        <dbReference type="EMBL" id="MBB5516951.1"/>
    </source>
</evidence>
<feature type="domain" description="dUTPase-like" evidence="6">
    <location>
        <begin position="25"/>
        <end position="161"/>
    </location>
</feature>
<keyword evidence="5" id="KW-0460">Magnesium</keyword>
<dbReference type="SUPFAM" id="SSF51283">
    <property type="entry name" value="dUTPase-like"/>
    <property type="match status" value="1"/>
</dbReference>
<dbReference type="Proteomes" id="UP000553766">
    <property type="component" value="Unassembled WGS sequence"/>
</dbReference>
<dbReference type="Gene3D" id="2.70.40.10">
    <property type="match status" value="1"/>
</dbReference>
<organism evidence="7 8">
    <name type="scientific">Rubricella aquisinus</name>
    <dbReference type="NCBI Taxonomy" id="2028108"/>
    <lineage>
        <taxon>Bacteria</taxon>
        <taxon>Pseudomonadati</taxon>
        <taxon>Pseudomonadota</taxon>
        <taxon>Alphaproteobacteria</taxon>
        <taxon>Rhodobacterales</taxon>
        <taxon>Paracoccaceae</taxon>
        <taxon>Rubricella</taxon>
    </lineage>
</organism>
<feature type="binding site" evidence="5">
    <location>
        <position position="95"/>
    </location>
    <ligand>
        <name>substrate</name>
    </ligand>
</feature>
<keyword evidence="2 5" id="KW-0378">Hydrolase</keyword>
<feature type="binding site" evidence="5">
    <location>
        <begin position="82"/>
        <end position="84"/>
    </location>
    <ligand>
        <name>substrate</name>
    </ligand>
</feature>
<dbReference type="PANTHER" id="PTHR11241">
    <property type="entry name" value="DEOXYURIDINE 5'-TRIPHOSPHATE NUCLEOTIDOHYDROLASE"/>
    <property type="match status" value="1"/>
</dbReference>
<gene>
    <name evidence="5" type="primary">dut</name>
    <name evidence="7" type="ORF">FHS89_002995</name>
</gene>
<dbReference type="EC" id="3.6.1.23" evidence="5"/>
<comment type="catalytic activity">
    <reaction evidence="4 5">
        <text>dUTP + H2O = dUMP + diphosphate + H(+)</text>
        <dbReference type="Rhea" id="RHEA:10248"/>
        <dbReference type="ChEBI" id="CHEBI:15377"/>
        <dbReference type="ChEBI" id="CHEBI:15378"/>
        <dbReference type="ChEBI" id="CHEBI:33019"/>
        <dbReference type="ChEBI" id="CHEBI:61555"/>
        <dbReference type="ChEBI" id="CHEBI:246422"/>
        <dbReference type="EC" id="3.6.1.23"/>
    </reaction>
</comment>
<proteinExistence type="inferred from homology"/>
<reference evidence="7 8" key="1">
    <citation type="submission" date="2020-08" db="EMBL/GenBank/DDBJ databases">
        <title>Genomic Encyclopedia of Type Strains, Phase IV (KMG-IV): sequencing the most valuable type-strain genomes for metagenomic binning, comparative biology and taxonomic classification.</title>
        <authorList>
            <person name="Goeker M."/>
        </authorList>
    </citation>
    <scope>NUCLEOTIDE SEQUENCE [LARGE SCALE GENOMIC DNA]</scope>
    <source>
        <strain evidence="7 8">DSM 103377</strain>
    </source>
</reference>
<dbReference type="Pfam" id="PF00692">
    <property type="entry name" value="dUTPase"/>
    <property type="match status" value="1"/>
</dbReference>
<comment type="cofactor">
    <cofactor evidence="5">
        <name>Mg(2+)</name>
        <dbReference type="ChEBI" id="CHEBI:18420"/>
    </cofactor>
</comment>
<evidence type="ECO:0000313" key="8">
    <source>
        <dbReference type="Proteomes" id="UP000553766"/>
    </source>
</evidence>
<comment type="pathway">
    <text evidence="5">Pyrimidine metabolism; dUMP biosynthesis; dUMP from dCTP (dUTP route): step 2/2.</text>
</comment>
<comment type="caution">
    <text evidence="7">The sequence shown here is derived from an EMBL/GenBank/DDBJ whole genome shotgun (WGS) entry which is preliminary data.</text>
</comment>
<evidence type="ECO:0000256" key="3">
    <source>
        <dbReference type="ARBA" id="ARBA00023080"/>
    </source>
</evidence>
<sequence>MTGINLSLPGITVKVKRSDDADPDIPLPAYETKGAAGMDLCANFGTDLRRRPVSLMPMGRALIPTGLSLEIPDGFEGQVRPRSGLALRHGITVANAPGTIDSDYRGQVSVILINLGTKTYEISHGDRIAQLVLAPVIRIHWALTDTLDDTPRGSGGFGSTGKNRKAP</sequence>
<feature type="binding site" evidence="5">
    <location>
        <begin position="99"/>
        <end position="101"/>
    </location>
    <ligand>
        <name>substrate</name>
    </ligand>
</feature>
<keyword evidence="5" id="KW-0479">Metal-binding</keyword>
<dbReference type="InterPro" id="IPR008181">
    <property type="entry name" value="dUTPase"/>
</dbReference>
<dbReference type="HAMAP" id="MF_00116">
    <property type="entry name" value="dUTPase_bact"/>
    <property type="match status" value="1"/>
</dbReference>
<dbReference type="InterPro" id="IPR036157">
    <property type="entry name" value="dUTPase-like_sf"/>
</dbReference>
<dbReference type="CDD" id="cd07557">
    <property type="entry name" value="trimeric_dUTPase"/>
    <property type="match status" value="1"/>
</dbReference>
<dbReference type="GO" id="GO:0006226">
    <property type="term" value="P:dUMP biosynthetic process"/>
    <property type="evidence" value="ECO:0007669"/>
    <property type="project" value="UniProtKB-UniRule"/>
</dbReference>
<evidence type="ECO:0000256" key="5">
    <source>
        <dbReference type="HAMAP-Rule" id="MF_00116"/>
    </source>
</evidence>
<evidence type="ECO:0000256" key="1">
    <source>
        <dbReference type="ARBA" id="ARBA00006581"/>
    </source>
</evidence>
<dbReference type="AlphaFoldDB" id="A0A840WQG2"/>
<dbReference type="InterPro" id="IPR033704">
    <property type="entry name" value="dUTPase_trimeric"/>
</dbReference>
<evidence type="ECO:0000259" key="6">
    <source>
        <dbReference type="Pfam" id="PF00692"/>
    </source>
</evidence>
<dbReference type="NCBIfam" id="TIGR00576">
    <property type="entry name" value="dut"/>
    <property type="match status" value="1"/>
</dbReference>
<dbReference type="UniPathway" id="UPA00610">
    <property type="reaction ID" value="UER00666"/>
</dbReference>
<keyword evidence="8" id="KW-1185">Reference proteome</keyword>
<evidence type="ECO:0000256" key="2">
    <source>
        <dbReference type="ARBA" id="ARBA00022801"/>
    </source>
</evidence>
<dbReference type="GO" id="GO:0004170">
    <property type="term" value="F:dUTP diphosphatase activity"/>
    <property type="evidence" value="ECO:0007669"/>
    <property type="project" value="UniProtKB-UniRule"/>
</dbReference>
<dbReference type="PANTHER" id="PTHR11241:SF0">
    <property type="entry name" value="DEOXYURIDINE 5'-TRIPHOSPHATE NUCLEOTIDOHYDROLASE"/>
    <property type="match status" value="1"/>
</dbReference>
<keyword evidence="3 5" id="KW-0546">Nucleotide metabolism</keyword>
<dbReference type="GO" id="GO:0000287">
    <property type="term" value="F:magnesium ion binding"/>
    <property type="evidence" value="ECO:0007669"/>
    <property type="project" value="UniProtKB-UniRule"/>
</dbReference>
<protein>
    <recommendedName>
        <fullName evidence="5">Deoxyuridine 5'-triphosphate nucleotidohydrolase</fullName>
        <shortName evidence="5">dUTPase</shortName>
        <ecNumber evidence="5">3.6.1.23</ecNumber>
    </recommendedName>
    <alternativeName>
        <fullName evidence="5">dUTP pyrophosphatase</fullName>
    </alternativeName>
</protein>
<comment type="caution">
    <text evidence="5">Lacks conserved residue(s) required for the propagation of feature annotation.</text>
</comment>